<organism evidence="1 2">
    <name type="scientific">Streptomyces orinoci</name>
    <name type="common">Streptoverticillium orinoci</name>
    <dbReference type="NCBI Taxonomy" id="67339"/>
    <lineage>
        <taxon>Bacteria</taxon>
        <taxon>Bacillati</taxon>
        <taxon>Actinomycetota</taxon>
        <taxon>Actinomycetes</taxon>
        <taxon>Kitasatosporales</taxon>
        <taxon>Streptomycetaceae</taxon>
        <taxon>Streptomyces</taxon>
    </lineage>
</organism>
<dbReference type="SUPFAM" id="SSF140804">
    <property type="entry name" value="YidB-like"/>
    <property type="match status" value="1"/>
</dbReference>
<protein>
    <submittedName>
        <fullName evidence="1">YidB family protein</fullName>
    </submittedName>
</protein>
<dbReference type="Pfam" id="PF20159">
    <property type="entry name" value="YidB"/>
    <property type="match status" value="1"/>
</dbReference>
<sequence>MTENLSTPAGQSEEGASENLDGYYCVAVIPEPGSTETSEEAFSRAESQGLMIPLSQVYQAKSWVSTGPNTPLLRQDVVNGIGLDNLQALAEASGIPVDDIVAEAIEKLPALVDSASPRGTLIVDPENPPTVGLGIAKILLTKISE</sequence>
<evidence type="ECO:0000313" key="2">
    <source>
        <dbReference type="Proteomes" id="UP001552594"/>
    </source>
</evidence>
<dbReference type="InterPro" id="IPR027405">
    <property type="entry name" value="YidB-like"/>
</dbReference>
<dbReference type="EMBL" id="JBFAUK010000025">
    <property type="protein sequence ID" value="MEV5509855.1"/>
    <property type="molecule type" value="Genomic_DNA"/>
</dbReference>
<dbReference type="InterPro" id="IPR045372">
    <property type="entry name" value="YidB"/>
</dbReference>
<evidence type="ECO:0000313" key="1">
    <source>
        <dbReference type="EMBL" id="MEV5509855.1"/>
    </source>
</evidence>
<dbReference type="Gene3D" id="1.10.10.690">
    <property type="entry name" value="YidB-like"/>
    <property type="match status" value="1"/>
</dbReference>
<reference evidence="1 2" key="1">
    <citation type="submission" date="2024-06" db="EMBL/GenBank/DDBJ databases">
        <title>The Natural Products Discovery Center: Release of the First 8490 Sequenced Strains for Exploring Actinobacteria Biosynthetic Diversity.</title>
        <authorList>
            <person name="Kalkreuter E."/>
            <person name="Kautsar S.A."/>
            <person name="Yang D."/>
            <person name="Bader C.D."/>
            <person name="Teijaro C.N."/>
            <person name="Fluegel L."/>
            <person name="Davis C.M."/>
            <person name="Simpson J.R."/>
            <person name="Lauterbach L."/>
            <person name="Steele A.D."/>
            <person name="Gui C."/>
            <person name="Meng S."/>
            <person name="Li G."/>
            <person name="Viehrig K."/>
            <person name="Ye F."/>
            <person name="Su P."/>
            <person name="Kiefer A.F."/>
            <person name="Nichols A."/>
            <person name="Cepeda A.J."/>
            <person name="Yan W."/>
            <person name="Fan B."/>
            <person name="Jiang Y."/>
            <person name="Adhikari A."/>
            <person name="Zheng C.-J."/>
            <person name="Schuster L."/>
            <person name="Cowan T.M."/>
            <person name="Smanski M.J."/>
            <person name="Chevrette M.G."/>
            <person name="De Carvalho L.P.S."/>
            <person name="Shen B."/>
        </authorList>
    </citation>
    <scope>NUCLEOTIDE SEQUENCE [LARGE SCALE GENOMIC DNA]</scope>
    <source>
        <strain evidence="1 2">NPDC052347</strain>
    </source>
</reference>
<keyword evidence="2" id="KW-1185">Reference proteome</keyword>
<accession>A0ABV3K3X6</accession>
<proteinExistence type="predicted"/>
<gene>
    <name evidence="1" type="ORF">AB0L16_26025</name>
</gene>
<dbReference type="RefSeq" id="WP_153068581.1">
    <property type="nucleotide sequence ID" value="NZ_JBFAUK010000025.1"/>
</dbReference>
<comment type="caution">
    <text evidence="1">The sequence shown here is derived from an EMBL/GenBank/DDBJ whole genome shotgun (WGS) entry which is preliminary data.</text>
</comment>
<name>A0ABV3K3X6_STRON</name>
<dbReference type="Proteomes" id="UP001552594">
    <property type="component" value="Unassembled WGS sequence"/>
</dbReference>